<evidence type="ECO:0000256" key="8">
    <source>
        <dbReference type="PROSITE-ProRule" id="PRU01240"/>
    </source>
</evidence>
<keyword evidence="6" id="KW-0106">Calcium</keyword>
<evidence type="ECO:0000256" key="5">
    <source>
        <dbReference type="ARBA" id="ARBA00022825"/>
    </source>
</evidence>
<feature type="active site" description="Charge relay system" evidence="7 8">
    <location>
        <position position="367"/>
    </location>
</feature>
<feature type="chain" id="PRO_5024411812" description="P/Homo B domain-containing protein" evidence="9">
    <location>
        <begin position="24"/>
        <end position="614"/>
    </location>
</feature>
<gene>
    <name evidence="11" type="ORF">CWC19_11675</name>
</gene>
<dbReference type="GO" id="GO:0005737">
    <property type="term" value="C:cytoplasm"/>
    <property type="evidence" value="ECO:0007669"/>
    <property type="project" value="UniProtKB-ARBA"/>
</dbReference>
<dbReference type="EMBL" id="PNBX01000047">
    <property type="protein sequence ID" value="TMO67973.1"/>
    <property type="molecule type" value="Genomic_DNA"/>
</dbReference>
<dbReference type="InterPro" id="IPR008979">
    <property type="entry name" value="Galactose-bd-like_sf"/>
</dbReference>
<evidence type="ECO:0000256" key="2">
    <source>
        <dbReference type="ARBA" id="ARBA00022670"/>
    </source>
</evidence>
<evidence type="ECO:0000256" key="4">
    <source>
        <dbReference type="ARBA" id="ARBA00022801"/>
    </source>
</evidence>
<dbReference type="Pfam" id="PF00082">
    <property type="entry name" value="Peptidase_S8"/>
    <property type="match status" value="1"/>
</dbReference>
<dbReference type="CDD" id="cd04059">
    <property type="entry name" value="Peptidases_S8_Protein_convertases_Kexins_Furin-like"/>
    <property type="match status" value="1"/>
</dbReference>
<keyword evidence="4 8" id="KW-0378">Hydrolase</keyword>
<dbReference type="InterPro" id="IPR000209">
    <property type="entry name" value="Peptidase_S8/S53_dom"/>
</dbReference>
<organism evidence="11 12">
    <name type="scientific">Pseudoalteromonas aurantia</name>
    <dbReference type="NCBI Taxonomy" id="43654"/>
    <lineage>
        <taxon>Bacteria</taxon>
        <taxon>Pseudomonadati</taxon>
        <taxon>Pseudomonadota</taxon>
        <taxon>Gammaproteobacteria</taxon>
        <taxon>Alteromonadales</taxon>
        <taxon>Pseudoalteromonadaceae</taxon>
        <taxon>Pseudoalteromonas</taxon>
    </lineage>
</organism>
<evidence type="ECO:0000256" key="1">
    <source>
        <dbReference type="ARBA" id="ARBA00005325"/>
    </source>
</evidence>
<dbReference type="PROSITE" id="PS51829">
    <property type="entry name" value="P_HOMO_B"/>
    <property type="match status" value="1"/>
</dbReference>
<dbReference type="SUPFAM" id="SSF52743">
    <property type="entry name" value="Subtilisin-like"/>
    <property type="match status" value="1"/>
</dbReference>
<dbReference type="InterPro" id="IPR036852">
    <property type="entry name" value="Peptidase_S8/S53_dom_sf"/>
</dbReference>
<reference evidence="12" key="2">
    <citation type="submission" date="2019-06" db="EMBL/GenBank/DDBJ databases">
        <title>Co-occurence of chitin degradation, pigmentation and bioactivity in marine Pseudoalteromonas.</title>
        <authorList>
            <person name="Sonnenschein E.C."/>
            <person name="Bech P.K."/>
        </authorList>
    </citation>
    <scope>NUCLEOTIDE SEQUENCE [LARGE SCALE GENOMIC DNA]</scope>
    <source>
        <strain evidence="12">S3790</strain>
    </source>
</reference>
<dbReference type="PROSITE" id="PS51892">
    <property type="entry name" value="SUBTILASE"/>
    <property type="match status" value="1"/>
</dbReference>
<dbReference type="PROSITE" id="PS00136">
    <property type="entry name" value="SUBTILASE_ASP"/>
    <property type="match status" value="1"/>
</dbReference>
<dbReference type="RefSeq" id="WP_138592035.1">
    <property type="nucleotide sequence ID" value="NZ_PNBX01000047.1"/>
</dbReference>
<evidence type="ECO:0000259" key="10">
    <source>
        <dbReference type="PROSITE" id="PS51829"/>
    </source>
</evidence>
<dbReference type="InterPro" id="IPR023827">
    <property type="entry name" value="Peptidase_S8_Asp-AS"/>
</dbReference>
<dbReference type="Proteomes" id="UP000307217">
    <property type="component" value="Unassembled WGS sequence"/>
</dbReference>
<keyword evidence="2 8" id="KW-0645">Protease</keyword>
<dbReference type="PANTHER" id="PTHR42884:SF14">
    <property type="entry name" value="NEUROENDOCRINE CONVERTASE 1"/>
    <property type="match status" value="1"/>
</dbReference>
<dbReference type="InterPro" id="IPR015500">
    <property type="entry name" value="Peptidase_S8_subtilisin-rel"/>
</dbReference>
<dbReference type="InterPro" id="IPR022398">
    <property type="entry name" value="Peptidase_S8_His-AS"/>
</dbReference>
<dbReference type="GO" id="GO:0004252">
    <property type="term" value="F:serine-type endopeptidase activity"/>
    <property type="evidence" value="ECO:0007669"/>
    <property type="project" value="UniProtKB-UniRule"/>
</dbReference>
<dbReference type="Gene3D" id="2.60.120.260">
    <property type="entry name" value="Galactose-binding domain-like"/>
    <property type="match status" value="1"/>
</dbReference>
<name>A0A5S3V7Y3_9GAMM</name>
<accession>A0A5S3V7Y3</accession>
<comment type="caution">
    <text evidence="11">The sequence shown here is derived from an EMBL/GenBank/DDBJ whole genome shotgun (WGS) entry which is preliminary data.</text>
</comment>
<protein>
    <recommendedName>
        <fullName evidence="10">P/Homo B domain-containing protein</fullName>
    </recommendedName>
</protein>
<dbReference type="PRINTS" id="PR00723">
    <property type="entry name" value="SUBTILISIN"/>
</dbReference>
<dbReference type="GO" id="GO:0012505">
    <property type="term" value="C:endomembrane system"/>
    <property type="evidence" value="ECO:0007669"/>
    <property type="project" value="UniProtKB-ARBA"/>
</dbReference>
<evidence type="ECO:0000256" key="6">
    <source>
        <dbReference type="ARBA" id="ARBA00022837"/>
    </source>
</evidence>
<dbReference type="OrthoDB" id="9790784at2"/>
<feature type="active site" description="Charge relay system" evidence="7 8">
    <location>
        <position position="139"/>
    </location>
</feature>
<dbReference type="InterPro" id="IPR034182">
    <property type="entry name" value="Kexin/furin"/>
</dbReference>
<reference evidence="11 12" key="1">
    <citation type="submission" date="2018-01" db="EMBL/GenBank/DDBJ databases">
        <authorList>
            <person name="Paulsen S."/>
            <person name="Gram L.K."/>
        </authorList>
    </citation>
    <scope>NUCLEOTIDE SEQUENCE [LARGE SCALE GENOMIC DNA]</scope>
    <source>
        <strain evidence="11 12">S3790</strain>
    </source>
</reference>
<dbReference type="SUPFAM" id="SSF49785">
    <property type="entry name" value="Galactose-binding domain-like"/>
    <property type="match status" value="1"/>
</dbReference>
<dbReference type="PROSITE" id="PS00137">
    <property type="entry name" value="SUBTILASE_HIS"/>
    <property type="match status" value="1"/>
</dbReference>
<feature type="signal peptide" evidence="9">
    <location>
        <begin position="1"/>
        <end position="23"/>
    </location>
</feature>
<evidence type="ECO:0000313" key="12">
    <source>
        <dbReference type="Proteomes" id="UP000307217"/>
    </source>
</evidence>
<feature type="active site" description="Charge relay system" evidence="7 8">
    <location>
        <position position="99"/>
    </location>
</feature>
<evidence type="ECO:0000256" key="9">
    <source>
        <dbReference type="SAM" id="SignalP"/>
    </source>
</evidence>
<dbReference type="PANTHER" id="PTHR42884">
    <property type="entry name" value="PROPROTEIN CONVERTASE SUBTILISIN/KEXIN-RELATED"/>
    <property type="match status" value="1"/>
</dbReference>
<evidence type="ECO:0000256" key="3">
    <source>
        <dbReference type="ARBA" id="ARBA00022729"/>
    </source>
</evidence>
<comment type="similarity">
    <text evidence="1">Belongs to the peptidase S8 family. Furin subfamily.</text>
</comment>
<evidence type="ECO:0000313" key="11">
    <source>
        <dbReference type="EMBL" id="TMO67973.1"/>
    </source>
</evidence>
<dbReference type="GO" id="GO:0016485">
    <property type="term" value="P:protein processing"/>
    <property type="evidence" value="ECO:0007669"/>
    <property type="project" value="TreeGrafter"/>
</dbReference>
<dbReference type="GO" id="GO:0016020">
    <property type="term" value="C:membrane"/>
    <property type="evidence" value="ECO:0007669"/>
    <property type="project" value="TreeGrafter"/>
</dbReference>
<feature type="domain" description="P/Homo B" evidence="10">
    <location>
        <begin position="444"/>
        <end position="614"/>
    </location>
</feature>
<sequence length="614" mass="66137">MTKKTTLHLIAASLLIALNQANAEGFDNNSDNYDPTKHVWEYTYQLAGGDPLVFQQWHLQNTGQTAGAANPGKAGIDLNLDFTHRRGIFGQGINIAIIDDGLATHHPDLTSNVAQGTTPNPDPYIYEYFSRGRNKIDNHGTMVAGIAAASAFNNHGGRGVAPSATLTGANLIGNQSNVPGLALAIRSVMDMDGAVQPMNKFTDARVINQSIGYTFSDPTIYNTYLGFFENIADVQQIAATQSHGGRGSASIKSAGNDHFIGGRWSDREKGELTLVYPNAYALPAYNTSVADPTNANFWNITVSALNANGTLANYSSAGSAVLLGAPAGEYGVHSPAIVTTDLPKWCKDQAENECEYPVYTNGMNGTSAAAPALSGATALIMSANHQLSWRDVKHLMITTATKVHADSAPRTIGDFEAIPGWQINAAGLPFHNDYGFGLVNVDAAVEKALQTGTILPELKVRNYDVRVSGDSAIYDNFTATQSVHTQTETLTVEGVQVRLSLEHDRLGDLSIELISPSNTRSVLLHAGTDLEGNKFDNTLMLSNHFYGETAKGDWKLRIVDTNAKDGWSERTYDVSSGEFIADSVVNLPQRADKYQPNNSQPGNLIGWNIRFYGH</sequence>
<dbReference type="InterPro" id="IPR002884">
    <property type="entry name" value="P_dom"/>
</dbReference>
<keyword evidence="5 8" id="KW-0720">Serine protease</keyword>
<dbReference type="Gene3D" id="3.40.50.200">
    <property type="entry name" value="Peptidase S8/S53 domain"/>
    <property type="match status" value="1"/>
</dbReference>
<evidence type="ECO:0000256" key="7">
    <source>
        <dbReference type="PIRSR" id="PIRSR615500-1"/>
    </source>
</evidence>
<proteinExistence type="inferred from homology"/>
<dbReference type="AlphaFoldDB" id="A0A5S3V7Y3"/>
<dbReference type="Pfam" id="PF01483">
    <property type="entry name" value="P_proprotein"/>
    <property type="match status" value="1"/>
</dbReference>
<keyword evidence="3 9" id="KW-0732">Signal</keyword>